<dbReference type="Proteomes" id="UP000031523">
    <property type="component" value="Chromosome"/>
</dbReference>
<evidence type="ECO:0000313" key="2">
    <source>
        <dbReference type="EMBL" id="AJE87530.1"/>
    </source>
</evidence>
<reference evidence="2 3" key="1">
    <citation type="submission" date="2015-01" db="EMBL/GenBank/DDBJ databases">
        <title>Enhanced salinomycin production by adjusting the supply of polyketide extender units in Streptomyce albus DSM 41398.</title>
        <authorList>
            <person name="Lu C."/>
        </authorList>
    </citation>
    <scope>NUCLEOTIDE SEQUENCE [LARGE SCALE GENOMIC DNA]</scope>
    <source>
        <strain evidence="3">ATCC 21838 / DSM 41398 / FERM P-419 / JCM 4703 / NBRC 107858</strain>
    </source>
</reference>
<dbReference type="AlphaFoldDB" id="A0A0B5F7I4"/>
<sequence>MYSIGSRRQGTLRYDDVSALTRHGGTMEADRTPRRGVSARSPRSTG</sequence>
<dbReference type="EMBL" id="CP010519">
    <property type="protein sequence ID" value="AJE87530.1"/>
    <property type="molecule type" value="Genomic_DNA"/>
</dbReference>
<accession>A0A0B5F7I4</accession>
<organism evidence="2 3">
    <name type="scientific">Streptomyces albus (strain ATCC 21838 / DSM 41398 / FERM P-419 / JCM 4703 / NBRC 107858)</name>
    <dbReference type="NCBI Taxonomy" id="1081613"/>
    <lineage>
        <taxon>Bacteria</taxon>
        <taxon>Bacillati</taxon>
        <taxon>Actinomycetota</taxon>
        <taxon>Actinomycetes</taxon>
        <taxon>Kitasatosporales</taxon>
        <taxon>Streptomycetaceae</taxon>
        <taxon>Streptomyces</taxon>
    </lineage>
</organism>
<dbReference type="KEGG" id="sals:SLNWT_7154"/>
<evidence type="ECO:0000256" key="1">
    <source>
        <dbReference type="SAM" id="MobiDB-lite"/>
    </source>
</evidence>
<proteinExistence type="predicted"/>
<feature type="region of interest" description="Disordered" evidence="1">
    <location>
        <begin position="1"/>
        <end position="46"/>
    </location>
</feature>
<name>A0A0B5F7I4_STRA4</name>
<protein>
    <submittedName>
        <fullName evidence="2">Uncharacterized protein</fullName>
    </submittedName>
</protein>
<evidence type="ECO:0000313" key="3">
    <source>
        <dbReference type="Proteomes" id="UP000031523"/>
    </source>
</evidence>
<gene>
    <name evidence="2" type="ORF">SLNWT_7154</name>
</gene>
<keyword evidence="3" id="KW-1185">Reference proteome</keyword>